<dbReference type="EMBL" id="MG711516">
    <property type="protein sequence ID" value="AUO78178.1"/>
    <property type="molecule type" value="Genomic_DNA"/>
</dbReference>
<evidence type="ECO:0000313" key="2">
    <source>
        <dbReference type="Proteomes" id="UP000244501"/>
    </source>
</evidence>
<accession>A0A2R2ZGC5</accession>
<gene>
    <name evidence="1" type="ORF">RSEGYP2_17</name>
</gene>
<sequence length="66" mass="7127">MKITLTLEDTADGVAVNWTEEQSEAQNKPSESLATIIAAKFILEINQSHRMGILRLSGTALGADRA</sequence>
<evidence type="ECO:0000313" key="1">
    <source>
        <dbReference type="EMBL" id="AUO78178.1"/>
    </source>
</evidence>
<keyword evidence="2" id="KW-1185">Reference proteome</keyword>
<name>A0A2R2ZGC5_9CAUD</name>
<protein>
    <submittedName>
        <fullName evidence="1">Uncharacterized protein</fullName>
    </submittedName>
</protein>
<dbReference type="Proteomes" id="UP000244501">
    <property type="component" value="Segment"/>
</dbReference>
<reference evidence="1 2" key="1">
    <citation type="submission" date="2017-12" db="EMBL/GenBank/DDBJ databases">
        <title>Sequencing, genome analysis and host range of a novel Ralstonia phage RsoP1EGY isolated from Egypt.</title>
        <authorList>
            <person name="Ahmad A.A."/>
            <person name="Addy H.S."/>
            <person name="Elhalag K.M."/>
            <person name="Nasr-Eldin M.A."/>
            <person name="Hussien A.S."/>
            <person name="Huang Q."/>
        </authorList>
    </citation>
    <scope>NUCLEOTIDE SEQUENCE [LARGE SCALE GENOMIC DNA]</scope>
</reference>
<organism evidence="1 2">
    <name type="scientific">Ralstonia phage RsoP1EGY</name>
    <dbReference type="NCBI Taxonomy" id="2070026"/>
    <lineage>
        <taxon>Viruses</taxon>
        <taxon>Duplodnaviria</taxon>
        <taxon>Heunggongvirae</taxon>
        <taxon>Uroviricota</taxon>
        <taxon>Caudoviricetes</taxon>
        <taxon>Autographivirales</taxon>
        <taxon>Gyeongsanvirus</taxon>
        <taxon>Gyeongsanvirus RsoP1EGY</taxon>
    </lineage>
</organism>
<proteinExistence type="predicted"/>